<dbReference type="OrthoDB" id="2126698at2759"/>
<dbReference type="AlphaFoldDB" id="A0A9D5HAB2"/>
<feature type="transmembrane region" description="Helical" evidence="6">
    <location>
        <begin position="159"/>
        <end position="182"/>
    </location>
</feature>
<evidence type="ECO:0000256" key="4">
    <source>
        <dbReference type="ARBA" id="ARBA00022989"/>
    </source>
</evidence>
<evidence type="ECO:0000256" key="5">
    <source>
        <dbReference type="ARBA" id="ARBA00023136"/>
    </source>
</evidence>
<dbReference type="GO" id="GO:1990961">
    <property type="term" value="P:xenobiotic detoxification by transmembrane export across the plasma membrane"/>
    <property type="evidence" value="ECO:0007669"/>
    <property type="project" value="InterPro"/>
</dbReference>
<dbReference type="InterPro" id="IPR002528">
    <property type="entry name" value="MATE_fam"/>
</dbReference>
<keyword evidence="8" id="KW-1185">Reference proteome</keyword>
<dbReference type="GO" id="GO:0042910">
    <property type="term" value="F:xenobiotic transmembrane transporter activity"/>
    <property type="evidence" value="ECO:0007669"/>
    <property type="project" value="InterPro"/>
</dbReference>
<comment type="caution">
    <text evidence="7">The sequence shown here is derived from an EMBL/GenBank/DDBJ whole genome shotgun (WGS) entry which is preliminary data.</text>
</comment>
<feature type="transmembrane region" description="Helical" evidence="6">
    <location>
        <begin position="384"/>
        <end position="404"/>
    </location>
</feature>
<dbReference type="CDD" id="cd13132">
    <property type="entry name" value="MATE_eukaryotic"/>
    <property type="match status" value="1"/>
</dbReference>
<keyword evidence="4 6" id="KW-1133">Transmembrane helix</keyword>
<dbReference type="GO" id="GO:0015297">
    <property type="term" value="F:antiporter activity"/>
    <property type="evidence" value="ECO:0007669"/>
    <property type="project" value="InterPro"/>
</dbReference>
<accession>A0A9D5HAB2</accession>
<protein>
    <recommendedName>
        <fullName evidence="9">Protein DETOXIFICATION</fullName>
    </recommendedName>
</protein>
<evidence type="ECO:0000256" key="3">
    <source>
        <dbReference type="ARBA" id="ARBA00022692"/>
    </source>
</evidence>
<keyword evidence="3 6" id="KW-0812">Transmembrane</keyword>
<evidence type="ECO:0000256" key="6">
    <source>
        <dbReference type="SAM" id="Phobius"/>
    </source>
</evidence>
<reference evidence="7" key="1">
    <citation type="submission" date="2021-03" db="EMBL/GenBank/DDBJ databases">
        <authorList>
            <person name="Li Z."/>
            <person name="Yang C."/>
        </authorList>
    </citation>
    <scope>NUCLEOTIDE SEQUENCE</scope>
    <source>
        <strain evidence="7">Dzin_1.0</strain>
        <tissue evidence="7">Leaf</tissue>
    </source>
</reference>
<dbReference type="PANTHER" id="PTHR11206">
    <property type="entry name" value="MULTIDRUG RESISTANCE PROTEIN"/>
    <property type="match status" value="1"/>
</dbReference>
<evidence type="ECO:0008006" key="9">
    <source>
        <dbReference type="Google" id="ProtNLM"/>
    </source>
</evidence>
<feature type="transmembrane region" description="Helical" evidence="6">
    <location>
        <begin position="356"/>
        <end position="378"/>
    </location>
</feature>
<evidence type="ECO:0000256" key="1">
    <source>
        <dbReference type="ARBA" id="ARBA00004141"/>
    </source>
</evidence>
<evidence type="ECO:0000313" key="7">
    <source>
        <dbReference type="EMBL" id="KAJ0968838.1"/>
    </source>
</evidence>
<dbReference type="Proteomes" id="UP001085076">
    <property type="component" value="Miscellaneous, Linkage group lg06"/>
</dbReference>
<feature type="transmembrane region" description="Helical" evidence="6">
    <location>
        <begin position="12"/>
        <end position="33"/>
    </location>
</feature>
<reference evidence="7" key="2">
    <citation type="journal article" date="2022" name="Hortic Res">
        <title>The genome of Dioscorea zingiberensis sheds light on the biosynthesis, origin and evolution of the medicinally important diosgenin saponins.</title>
        <authorList>
            <person name="Li Y."/>
            <person name="Tan C."/>
            <person name="Li Z."/>
            <person name="Guo J."/>
            <person name="Li S."/>
            <person name="Chen X."/>
            <person name="Wang C."/>
            <person name="Dai X."/>
            <person name="Yang H."/>
            <person name="Song W."/>
            <person name="Hou L."/>
            <person name="Xu J."/>
            <person name="Tong Z."/>
            <person name="Xu A."/>
            <person name="Yuan X."/>
            <person name="Wang W."/>
            <person name="Yang Q."/>
            <person name="Chen L."/>
            <person name="Sun Z."/>
            <person name="Wang K."/>
            <person name="Pan B."/>
            <person name="Chen J."/>
            <person name="Bao Y."/>
            <person name="Liu F."/>
            <person name="Qi X."/>
            <person name="Gang D.R."/>
            <person name="Wen J."/>
            <person name="Li J."/>
        </authorList>
    </citation>
    <scope>NUCLEOTIDE SEQUENCE</scope>
    <source>
        <strain evidence="7">Dzin_1.0</strain>
    </source>
</reference>
<evidence type="ECO:0000313" key="8">
    <source>
        <dbReference type="Proteomes" id="UP001085076"/>
    </source>
</evidence>
<sequence>MISMLFLGRLGPLPLAGGALAIGFANITGYSVLSGLSMGMEPICGQAFGAKNTKFLSLSLHRTVLLLITMSIPISLLWLNMRQILLLCGQDEQISSAAQSYILFSIPDLLLQSFLHPLRIYLRSQSINLPLLYCCSAAIMLHFPITYLLVSILNLGIPGVALAGVWTNLNIVLLLLSYIYFSKLHESTGALNLTLDCFKDWKPLLDLAVPSCISVCLEWWWYELMIMLCGLLFDPRSTVASMGILIQTTSLIYIFPSSLSFGVSTRVSNELGANRPERAKRAATVGLACGVVLGVIAFAFAFSVRNVWSWMFTGDVKIASLTASVLPILGLCELGNCPQTTGCGVLRGSARPKAGANINLGAFYLVGMPVAVAMAFWAGFDFKGLWLGLLAAQATCVVLMLVVIPRTDWDLQAQRAQRLAGVDDDEEKAHFLVL</sequence>
<comment type="subcellular location">
    <subcellularLocation>
        <location evidence="1">Membrane</location>
        <topology evidence="1">Multi-pass membrane protein</topology>
    </subcellularLocation>
</comment>
<organism evidence="7 8">
    <name type="scientific">Dioscorea zingiberensis</name>
    <dbReference type="NCBI Taxonomy" id="325984"/>
    <lineage>
        <taxon>Eukaryota</taxon>
        <taxon>Viridiplantae</taxon>
        <taxon>Streptophyta</taxon>
        <taxon>Embryophyta</taxon>
        <taxon>Tracheophyta</taxon>
        <taxon>Spermatophyta</taxon>
        <taxon>Magnoliopsida</taxon>
        <taxon>Liliopsida</taxon>
        <taxon>Dioscoreales</taxon>
        <taxon>Dioscoreaceae</taxon>
        <taxon>Dioscorea</taxon>
    </lineage>
</organism>
<gene>
    <name evidence="7" type="ORF">J5N97_021715</name>
</gene>
<evidence type="ECO:0000256" key="2">
    <source>
        <dbReference type="ARBA" id="ARBA00010199"/>
    </source>
</evidence>
<feature type="transmembrane region" description="Helical" evidence="6">
    <location>
        <begin position="130"/>
        <end position="153"/>
    </location>
</feature>
<feature type="transmembrane region" description="Helical" evidence="6">
    <location>
        <begin position="242"/>
        <end position="261"/>
    </location>
</feature>
<name>A0A9D5HAB2_9LILI</name>
<feature type="transmembrane region" description="Helical" evidence="6">
    <location>
        <begin position="64"/>
        <end position="81"/>
    </location>
</feature>
<feature type="transmembrane region" description="Helical" evidence="6">
    <location>
        <begin position="203"/>
        <end position="222"/>
    </location>
</feature>
<feature type="transmembrane region" description="Helical" evidence="6">
    <location>
        <begin position="282"/>
        <end position="304"/>
    </location>
</feature>
<feature type="transmembrane region" description="Helical" evidence="6">
    <location>
        <begin position="316"/>
        <end position="335"/>
    </location>
</feature>
<keyword evidence="5 6" id="KW-0472">Membrane</keyword>
<dbReference type="GO" id="GO:0016020">
    <property type="term" value="C:membrane"/>
    <property type="evidence" value="ECO:0007669"/>
    <property type="project" value="UniProtKB-SubCell"/>
</dbReference>
<dbReference type="NCBIfam" id="TIGR00797">
    <property type="entry name" value="matE"/>
    <property type="match status" value="1"/>
</dbReference>
<proteinExistence type="inferred from homology"/>
<dbReference type="Pfam" id="PF01554">
    <property type="entry name" value="MatE"/>
    <property type="match status" value="2"/>
</dbReference>
<dbReference type="EMBL" id="JAGGNH010000006">
    <property type="protein sequence ID" value="KAJ0968838.1"/>
    <property type="molecule type" value="Genomic_DNA"/>
</dbReference>
<dbReference type="InterPro" id="IPR045069">
    <property type="entry name" value="MATE_euk"/>
</dbReference>
<comment type="similarity">
    <text evidence="2">Belongs to the multi antimicrobial extrusion (MATE) (TC 2.A.66.1) family.</text>
</comment>